<evidence type="ECO:0000313" key="1">
    <source>
        <dbReference type="EMBL" id="PRY84761.1"/>
    </source>
</evidence>
<dbReference type="EMBL" id="PVTR01000017">
    <property type="protein sequence ID" value="PRY84761.1"/>
    <property type="molecule type" value="Genomic_DNA"/>
</dbReference>
<dbReference type="AlphaFoldDB" id="A0A2T0WDI9"/>
<gene>
    <name evidence="1" type="ORF">CLW00_11738</name>
</gene>
<sequence length="44" mass="4993">MVRERRVRTNSNIFFPKEGIYFPKEGLGGEKESVSSGVFVVVVF</sequence>
<dbReference type="Proteomes" id="UP000238157">
    <property type="component" value="Unassembled WGS sequence"/>
</dbReference>
<accession>A0A2T0WDI9</accession>
<comment type="caution">
    <text evidence="1">The sequence shown here is derived from an EMBL/GenBank/DDBJ whole genome shotgun (WGS) entry which is preliminary data.</text>
</comment>
<organism evidence="1 2">
    <name type="scientific">Mongoliibacter ruber</name>
    <dbReference type="NCBI Taxonomy" id="1750599"/>
    <lineage>
        <taxon>Bacteria</taxon>
        <taxon>Pseudomonadati</taxon>
        <taxon>Bacteroidota</taxon>
        <taxon>Cytophagia</taxon>
        <taxon>Cytophagales</taxon>
        <taxon>Cyclobacteriaceae</taxon>
        <taxon>Mongoliibacter</taxon>
    </lineage>
</organism>
<protein>
    <submittedName>
        <fullName evidence="1">Uncharacterized protein</fullName>
    </submittedName>
</protein>
<evidence type="ECO:0000313" key="2">
    <source>
        <dbReference type="Proteomes" id="UP000238157"/>
    </source>
</evidence>
<proteinExistence type="predicted"/>
<keyword evidence="2" id="KW-1185">Reference proteome</keyword>
<reference evidence="1 2" key="1">
    <citation type="submission" date="2018-03" db="EMBL/GenBank/DDBJ databases">
        <title>Genomic Encyclopedia of Archaeal and Bacterial Type Strains, Phase II (KMG-II): from individual species to whole genera.</title>
        <authorList>
            <person name="Goeker M."/>
        </authorList>
    </citation>
    <scope>NUCLEOTIDE SEQUENCE [LARGE SCALE GENOMIC DNA]</scope>
    <source>
        <strain evidence="1 2">DSM 27929</strain>
    </source>
</reference>
<name>A0A2T0WDI9_9BACT</name>